<feature type="transmembrane region" description="Helical" evidence="8">
    <location>
        <begin position="167"/>
        <end position="190"/>
    </location>
</feature>
<feature type="transmembrane region" description="Helical" evidence="8">
    <location>
        <begin position="211"/>
        <end position="231"/>
    </location>
</feature>
<dbReference type="GO" id="GO:0016763">
    <property type="term" value="F:pentosyltransferase activity"/>
    <property type="evidence" value="ECO:0007669"/>
    <property type="project" value="TreeGrafter"/>
</dbReference>
<dbReference type="Proteomes" id="UP000178851">
    <property type="component" value="Unassembled WGS sequence"/>
</dbReference>
<dbReference type="AlphaFoldDB" id="A0A1F7YI43"/>
<keyword evidence="6 8" id="KW-1133">Transmembrane helix</keyword>
<evidence type="ECO:0000256" key="7">
    <source>
        <dbReference type="ARBA" id="ARBA00023136"/>
    </source>
</evidence>
<comment type="caution">
    <text evidence="10">The sequence shown here is derived from an EMBL/GenBank/DDBJ whole genome shotgun (WGS) entry which is preliminary data.</text>
</comment>
<keyword evidence="3" id="KW-0328">Glycosyltransferase</keyword>
<keyword evidence="4" id="KW-0808">Transferase</keyword>
<keyword evidence="2" id="KW-1003">Cell membrane</keyword>
<dbReference type="PANTHER" id="PTHR33908:SF11">
    <property type="entry name" value="MEMBRANE PROTEIN"/>
    <property type="match status" value="1"/>
</dbReference>
<feature type="transmembrane region" description="Helical" evidence="8">
    <location>
        <begin position="267"/>
        <end position="289"/>
    </location>
</feature>
<dbReference type="PANTHER" id="PTHR33908">
    <property type="entry name" value="MANNOSYLTRANSFERASE YKCB-RELATED"/>
    <property type="match status" value="1"/>
</dbReference>
<evidence type="ECO:0000313" key="10">
    <source>
        <dbReference type="EMBL" id="OGM27011.1"/>
    </source>
</evidence>
<keyword evidence="7 8" id="KW-0472">Membrane</keyword>
<feature type="transmembrane region" description="Helical" evidence="8">
    <location>
        <begin position="143"/>
        <end position="161"/>
    </location>
</feature>
<feature type="transmembrane region" description="Helical" evidence="8">
    <location>
        <begin position="343"/>
        <end position="362"/>
    </location>
</feature>
<evidence type="ECO:0000256" key="2">
    <source>
        <dbReference type="ARBA" id="ARBA00022475"/>
    </source>
</evidence>
<dbReference type="EMBL" id="MGGI01000009">
    <property type="protein sequence ID" value="OGM27011.1"/>
    <property type="molecule type" value="Genomic_DNA"/>
</dbReference>
<keyword evidence="5 8" id="KW-0812">Transmembrane</keyword>
<name>A0A1F7YI43_9BACT</name>
<evidence type="ECO:0000256" key="5">
    <source>
        <dbReference type="ARBA" id="ARBA00022692"/>
    </source>
</evidence>
<gene>
    <name evidence="10" type="ORF">A2627_02480</name>
</gene>
<dbReference type="GO" id="GO:0009103">
    <property type="term" value="P:lipopolysaccharide biosynthetic process"/>
    <property type="evidence" value="ECO:0007669"/>
    <property type="project" value="UniProtKB-ARBA"/>
</dbReference>
<evidence type="ECO:0000256" key="6">
    <source>
        <dbReference type="ARBA" id="ARBA00022989"/>
    </source>
</evidence>
<feature type="transmembrane region" description="Helical" evidence="8">
    <location>
        <begin position="113"/>
        <end position="131"/>
    </location>
</feature>
<reference evidence="10 11" key="1">
    <citation type="journal article" date="2016" name="Nat. Commun.">
        <title>Thousands of microbial genomes shed light on interconnected biogeochemical processes in an aquifer system.</title>
        <authorList>
            <person name="Anantharaman K."/>
            <person name="Brown C.T."/>
            <person name="Hug L.A."/>
            <person name="Sharon I."/>
            <person name="Castelle C.J."/>
            <person name="Probst A.J."/>
            <person name="Thomas B.C."/>
            <person name="Singh A."/>
            <person name="Wilkins M.J."/>
            <person name="Karaoz U."/>
            <person name="Brodie E.L."/>
            <person name="Williams K.H."/>
            <person name="Hubbard S.S."/>
            <person name="Banfield J.F."/>
        </authorList>
    </citation>
    <scope>NUCLEOTIDE SEQUENCE [LARGE SCALE GENOMIC DNA]</scope>
</reference>
<organism evidence="10 11">
    <name type="scientific">Candidatus Woesebacteria bacterium RIFCSPHIGHO2_01_FULL_39_28</name>
    <dbReference type="NCBI Taxonomy" id="1802496"/>
    <lineage>
        <taxon>Bacteria</taxon>
        <taxon>Candidatus Woeseibacteriota</taxon>
    </lineage>
</organism>
<dbReference type="Pfam" id="PF13231">
    <property type="entry name" value="PMT_2"/>
    <property type="match status" value="1"/>
</dbReference>
<evidence type="ECO:0000313" key="11">
    <source>
        <dbReference type="Proteomes" id="UP000178851"/>
    </source>
</evidence>
<dbReference type="GO" id="GO:0005886">
    <property type="term" value="C:plasma membrane"/>
    <property type="evidence" value="ECO:0007669"/>
    <property type="project" value="UniProtKB-SubCell"/>
</dbReference>
<evidence type="ECO:0000256" key="8">
    <source>
        <dbReference type="SAM" id="Phobius"/>
    </source>
</evidence>
<protein>
    <recommendedName>
        <fullName evidence="9">Glycosyltransferase RgtA/B/C/D-like domain-containing protein</fullName>
    </recommendedName>
</protein>
<accession>A0A1F7YI43</accession>
<dbReference type="InterPro" id="IPR050297">
    <property type="entry name" value="LipidA_mod_glycosyltrf_83"/>
</dbReference>
<feature type="transmembrane region" description="Helical" evidence="8">
    <location>
        <begin position="86"/>
        <end position="107"/>
    </location>
</feature>
<evidence type="ECO:0000256" key="4">
    <source>
        <dbReference type="ARBA" id="ARBA00022679"/>
    </source>
</evidence>
<feature type="transmembrane region" description="Helical" evidence="8">
    <location>
        <begin position="318"/>
        <end position="336"/>
    </location>
</feature>
<evidence type="ECO:0000256" key="1">
    <source>
        <dbReference type="ARBA" id="ARBA00004651"/>
    </source>
</evidence>
<feature type="transmembrane region" description="Helical" evidence="8">
    <location>
        <begin position="48"/>
        <end position="70"/>
    </location>
</feature>
<evidence type="ECO:0000259" key="9">
    <source>
        <dbReference type="Pfam" id="PF13231"/>
    </source>
</evidence>
<proteinExistence type="predicted"/>
<dbReference type="InterPro" id="IPR038731">
    <property type="entry name" value="RgtA/B/C-like"/>
</dbReference>
<sequence length="559" mass="64760">MSALLVRIWGINFGLPAIFHFDEQLTLYTIFYSASKLLRPDQFLHPMLYPYVLIFLYGVYFLIGLILHYWTTSQQFFIGYLKDPTFFVLTGRLFTALTGVLTVWLTYKIGEKVFNRKVGLISSFFLALAFLHVQESHYIKEDVLIGLLGMISFFLGFLITKKAKQSYYIWLGVIFGLLAATKYNFFFFLPNFFYAHFLVSRSIRKFFNKKFWIVAAVAFLIFLVLNPYIVILPQRAYMEILGQTKLSTAQWVSSDGQPVWIYYLTYYLRYGLGLLLTLAFLAGSIFILIKRKSKDLLLLTTPLTFFLTLVLFKGPNFARYAVSIIPFIVLIAAYFIDKLFINNILLVFVSLFIIYPSFARVVKLDYYLSMPDTRNLAKKWIEENIPQGTKLINEGAIRTEYTSIYGPSLWMNQAAVDRRVKEVKEFGLPGVYTQALSEAVKNKTGYDLIGTIRLDKKYDPYTKGHKILSNVDEYITAGFCYIVSSSWATVDKNDDYNADFQKSLRDNYKLIKNFDPNPTLVEDLIWRVDFTNLDKVRLSDETVAGPEIKIYHKKCDLKS</sequence>
<comment type="subcellular location">
    <subcellularLocation>
        <location evidence="1">Cell membrane</location>
        <topology evidence="1">Multi-pass membrane protein</topology>
    </subcellularLocation>
</comment>
<evidence type="ECO:0000256" key="3">
    <source>
        <dbReference type="ARBA" id="ARBA00022676"/>
    </source>
</evidence>
<feature type="domain" description="Glycosyltransferase RgtA/B/C/D-like" evidence="9">
    <location>
        <begin position="91"/>
        <end position="223"/>
    </location>
</feature>